<evidence type="ECO:0000259" key="5">
    <source>
        <dbReference type="PROSITE" id="PS51462"/>
    </source>
</evidence>
<dbReference type="FunFam" id="3.90.79.10:FF:000015">
    <property type="entry name" value="Nudix hydrolase 8"/>
    <property type="match status" value="1"/>
</dbReference>
<dbReference type="Gene3D" id="3.40.630.30">
    <property type="match status" value="1"/>
</dbReference>
<evidence type="ECO:0000256" key="4">
    <source>
        <dbReference type="RuleBase" id="RU003476"/>
    </source>
</evidence>
<dbReference type="Proteomes" id="UP001237642">
    <property type="component" value="Unassembled WGS sequence"/>
</dbReference>
<dbReference type="Gene3D" id="3.90.79.10">
    <property type="entry name" value="Nucleoside Triphosphate Pyrophosphohydrolase"/>
    <property type="match status" value="1"/>
</dbReference>
<dbReference type="PRINTS" id="PR01356">
    <property type="entry name" value="GFGPROTEIN"/>
</dbReference>
<organism evidence="6 7">
    <name type="scientific">Heracleum sosnowskyi</name>
    <dbReference type="NCBI Taxonomy" id="360622"/>
    <lineage>
        <taxon>Eukaryota</taxon>
        <taxon>Viridiplantae</taxon>
        <taxon>Streptophyta</taxon>
        <taxon>Embryophyta</taxon>
        <taxon>Tracheophyta</taxon>
        <taxon>Spermatophyta</taxon>
        <taxon>Magnoliopsida</taxon>
        <taxon>eudicotyledons</taxon>
        <taxon>Gunneridae</taxon>
        <taxon>Pentapetalae</taxon>
        <taxon>asterids</taxon>
        <taxon>campanulids</taxon>
        <taxon>Apiales</taxon>
        <taxon>Apiaceae</taxon>
        <taxon>Apioideae</taxon>
        <taxon>apioid superclade</taxon>
        <taxon>Tordylieae</taxon>
        <taxon>Tordyliinae</taxon>
        <taxon>Heracleum</taxon>
    </lineage>
</organism>
<dbReference type="GO" id="GO:0047631">
    <property type="term" value="F:ADP-ribose diphosphatase activity"/>
    <property type="evidence" value="ECO:0007669"/>
    <property type="project" value="TreeGrafter"/>
</dbReference>
<dbReference type="PRINTS" id="PR00502">
    <property type="entry name" value="NUDIXFAMILY"/>
</dbReference>
<keyword evidence="7" id="KW-1185">Reference proteome</keyword>
<dbReference type="InterPro" id="IPR020476">
    <property type="entry name" value="Nudix_hydrolase"/>
</dbReference>
<dbReference type="AlphaFoldDB" id="A0AAD8I5X3"/>
<evidence type="ECO:0000313" key="6">
    <source>
        <dbReference type="EMBL" id="KAK1379190.1"/>
    </source>
</evidence>
<dbReference type="GO" id="GO:0046872">
    <property type="term" value="F:metal ion binding"/>
    <property type="evidence" value="ECO:0007669"/>
    <property type="project" value="UniProtKB-KW"/>
</dbReference>
<dbReference type="InterPro" id="IPR000086">
    <property type="entry name" value="NUDIX_hydrolase_dom"/>
</dbReference>
<dbReference type="FunFam" id="3.40.630.30:FF:000016">
    <property type="entry name" value="nudix hydrolase 2"/>
    <property type="match status" value="1"/>
</dbReference>
<accession>A0AAD8I5X3</accession>
<evidence type="ECO:0000256" key="1">
    <source>
        <dbReference type="ARBA" id="ARBA00005582"/>
    </source>
</evidence>
<dbReference type="InterPro" id="IPR020084">
    <property type="entry name" value="NUDIX_hydrolase_CS"/>
</dbReference>
<evidence type="ECO:0000313" key="7">
    <source>
        <dbReference type="Proteomes" id="UP001237642"/>
    </source>
</evidence>
<comment type="similarity">
    <text evidence="1 4">Belongs to the Nudix hydrolase family.</text>
</comment>
<dbReference type="InterPro" id="IPR003293">
    <property type="entry name" value="Nudix_hydrolase6-like"/>
</dbReference>
<keyword evidence="3 4" id="KW-0378">Hydrolase</keyword>
<dbReference type="GO" id="GO:0051287">
    <property type="term" value="F:NAD binding"/>
    <property type="evidence" value="ECO:0007669"/>
    <property type="project" value="TreeGrafter"/>
</dbReference>
<dbReference type="GO" id="GO:0035529">
    <property type="term" value="F:NADH pyrophosphatase activity"/>
    <property type="evidence" value="ECO:0007669"/>
    <property type="project" value="TreeGrafter"/>
</dbReference>
<sequence length="268" mass="30440">MSCSSHEFFSGKEDDFGGVIVQFTQSMETNVFASLLRASLAQWKLQGKKGVWLQIPIDSVNLVEAAVKEGFYYHHAEPKYLMLVHWIPGSNNTLPANATHRVGIGAFVLNKEGQVLVVQEKSGKFRGTGIWKFPTGVVEEGEDICDAAVREVKEETGIITEFKEILAFRQSHKAFFQKSDLFFVCMLEPLSFDIKKQELEIEAAEWMPFEEYATQPFVKTHELLKYLVDICLAKKERKYTGFTPVPTTSTFSEEKNFLYLNGRDLSSL</sequence>
<evidence type="ECO:0000256" key="3">
    <source>
        <dbReference type="ARBA" id="ARBA00022801"/>
    </source>
</evidence>
<dbReference type="SUPFAM" id="SSF55811">
    <property type="entry name" value="Nudix"/>
    <property type="match status" value="1"/>
</dbReference>
<dbReference type="Pfam" id="PF18290">
    <property type="entry name" value="Nudix_hydro"/>
    <property type="match status" value="1"/>
</dbReference>
<dbReference type="EMBL" id="JAUIZM010000006">
    <property type="protein sequence ID" value="KAK1379190.1"/>
    <property type="molecule type" value="Genomic_DNA"/>
</dbReference>
<feature type="domain" description="Nudix hydrolase" evidence="5">
    <location>
        <begin position="99"/>
        <end position="231"/>
    </location>
</feature>
<dbReference type="PROSITE" id="PS00893">
    <property type="entry name" value="NUDIX_BOX"/>
    <property type="match status" value="1"/>
</dbReference>
<protein>
    <submittedName>
        <fullName evidence="6">Mutt domain protein</fullName>
    </submittedName>
</protein>
<dbReference type="PANTHER" id="PTHR13994">
    <property type="entry name" value="NUDIX HYDROLASE RELATED"/>
    <property type="match status" value="1"/>
</dbReference>
<dbReference type="PANTHER" id="PTHR13994:SF29">
    <property type="entry name" value="NUDIX HYDROLASE 2"/>
    <property type="match status" value="1"/>
</dbReference>
<reference evidence="6" key="1">
    <citation type="submission" date="2023-02" db="EMBL/GenBank/DDBJ databases">
        <title>Genome of toxic invasive species Heracleum sosnowskyi carries increased number of genes despite the absence of recent whole-genome duplications.</title>
        <authorList>
            <person name="Schelkunov M."/>
            <person name="Shtratnikova V."/>
            <person name="Makarenko M."/>
            <person name="Klepikova A."/>
            <person name="Omelchenko D."/>
            <person name="Novikova G."/>
            <person name="Obukhova E."/>
            <person name="Bogdanov V."/>
            <person name="Penin A."/>
            <person name="Logacheva M."/>
        </authorList>
    </citation>
    <scope>NUCLEOTIDE SEQUENCE</scope>
    <source>
        <strain evidence="6">Hsosn_3</strain>
        <tissue evidence="6">Leaf</tissue>
    </source>
</reference>
<evidence type="ECO:0000256" key="2">
    <source>
        <dbReference type="ARBA" id="ARBA00022723"/>
    </source>
</evidence>
<name>A0AAD8I5X3_9APIA</name>
<reference evidence="6" key="2">
    <citation type="submission" date="2023-05" db="EMBL/GenBank/DDBJ databases">
        <authorList>
            <person name="Schelkunov M.I."/>
        </authorList>
    </citation>
    <scope>NUCLEOTIDE SEQUENCE</scope>
    <source>
        <strain evidence="6">Hsosn_3</strain>
        <tissue evidence="6">Leaf</tissue>
    </source>
</reference>
<dbReference type="InterPro" id="IPR015797">
    <property type="entry name" value="NUDIX_hydrolase-like_dom_sf"/>
</dbReference>
<gene>
    <name evidence="6" type="ORF">POM88_025934</name>
</gene>
<proteinExistence type="inferred from homology"/>
<comment type="caution">
    <text evidence="6">The sequence shown here is derived from an EMBL/GenBank/DDBJ whole genome shotgun (WGS) entry which is preliminary data.</text>
</comment>
<dbReference type="InterPro" id="IPR040618">
    <property type="entry name" value="Pre-Nudix"/>
</dbReference>
<dbReference type="PROSITE" id="PS51462">
    <property type="entry name" value="NUDIX"/>
    <property type="match status" value="1"/>
</dbReference>
<dbReference type="CDD" id="cd04670">
    <property type="entry name" value="NUDIX_ASFGF2_Nudt6"/>
    <property type="match status" value="1"/>
</dbReference>
<dbReference type="Pfam" id="PF00293">
    <property type="entry name" value="NUDIX"/>
    <property type="match status" value="1"/>
</dbReference>
<keyword evidence="2" id="KW-0479">Metal-binding</keyword>